<feature type="domain" description="Winged helix" evidence="1">
    <location>
        <begin position="81"/>
        <end position="217"/>
    </location>
</feature>
<dbReference type="Proteomes" id="UP000830401">
    <property type="component" value="Chromosome"/>
</dbReference>
<evidence type="ECO:0000313" key="2">
    <source>
        <dbReference type="EMBL" id="UOQ64820.1"/>
    </source>
</evidence>
<reference evidence="2" key="1">
    <citation type="submission" date="2022-04" db="EMBL/GenBank/DDBJ databases">
        <title>Hymenobacter sp. isolated from the air.</title>
        <authorList>
            <person name="Won M."/>
            <person name="Lee C.-M."/>
            <person name="Woen H.-Y."/>
            <person name="Kwon S.-W."/>
        </authorList>
    </citation>
    <scope>NUCLEOTIDE SEQUENCE</scope>
    <source>
        <strain evidence="2">5420S-77</strain>
    </source>
</reference>
<sequence>MNNRSTGNITIVPGEEAIDQEDVFQLMVQRVKLLATRRIAWLQKIWCDMGPSGDERFTSEIEVEGCLSDKDDPALENGFYENEVKLEALNKNIAALDSRITVNTQSRLGQLRILFGLNQVEADIIQTCLCLHLDPNLGKVFAYLQDQVNLPFVTRQLVARLFRHGLFITLGSTSPLCRWKLISEVETGRGQPARIEMDSFVRDWLMGIDDIDQHIIEICHPLRARPGLPHWPVVESAMKIKRMLDQRTGEVIRVFVGADLEKEERVFRQHWLQKLGCHCW</sequence>
<keyword evidence="3" id="KW-1185">Reference proteome</keyword>
<dbReference type="Pfam" id="PF22977">
    <property type="entry name" value="WHD"/>
    <property type="match status" value="1"/>
</dbReference>
<proteinExistence type="predicted"/>
<protein>
    <recommendedName>
        <fullName evidence="1">Winged helix domain-containing protein</fullName>
    </recommendedName>
</protein>
<name>A0ABY4G205_9BACT</name>
<dbReference type="RefSeq" id="WP_245118816.1">
    <property type="nucleotide sequence ID" value="NZ_CP095061.1"/>
</dbReference>
<gene>
    <name evidence="2" type="ORF">MUN86_14745</name>
</gene>
<dbReference type="InterPro" id="IPR054472">
    <property type="entry name" value="WHD"/>
</dbReference>
<dbReference type="EMBL" id="CP095061">
    <property type="protein sequence ID" value="UOQ64820.1"/>
    <property type="molecule type" value="Genomic_DNA"/>
</dbReference>
<evidence type="ECO:0000313" key="3">
    <source>
        <dbReference type="Proteomes" id="UP000830401"/>
    </source>
</evidence>
<organism evidence="2 3">
    <name type="scientific">Hymenobacter volaticus</name>
    <dbReference type="NCBI Taxonomy" id="2932254"/>
    <lineage>
        <taxon>Bacteria</taxon>
        <taxon>Pseudomonadati</taxon>
        <taxon>Bacteroidota</taxon>
        <taxon>Cytophagia</taxon>
        <taxon>Cytophagales</taxon>
        <taxon>Hymenobacteraceae</taxon>
        <taxon>Hymenobacter</taxon>
    </lineage>
</organism>
<evidence type="ECO:0000259" key="1">
    <source>
        <dbReference type="Pfam" id="PF22977"/>
    </source>
</evidence>
<accession>A0ABY4G205</accession>